<dbReference type="SMART" id="SM00450">
    <property type="entry name" value="RHOD"/>
    <property type="match status" value="1"/>
</dbReference>
<comment type="caution">
    <text evidence="5">The sequence shown here is derived from an EMBL/GenBank/DDBJ whole genome shotgun (WGS) entry which is preliminary data.</text>
</comment>
<proteinExistence type="inferred from homology"/>
<evidence type="ECO:0000256" key="2">
    <source>
        <dbReference type="ARBA" id="ARBA00022679"/>
    </source>
</evidence>
<dbReference type="Pfam" id="PF00581">
    <property type="entry name" value="Rhodanese"/>
    <property type="match status" value="1"/>
</dbReference>
<dbReference type="InterPro" id="IPR050229">
    <property type="entry name" value="GlpE_sulfurtransferase"/>
</dbReference>
<comment type="similarity">
    <text evidence="3">Belongs to the GlpE family.</text>
</comment>
<feature type="domain" description="Rhodanese" evidence="4">
    <location>
        <begin position="17"/>
        <end position="105"/>
    </location>
</feature>
<dbReference type="GO" id="GO:0005737">
    <property type="term" value="C:cytoplasm"/>
    <property type="evidence" value="ECO:0007669"/>
    <property type="project" value="UniProtKB-SubCell"/>
</dbReference>
<evidence type="ECO:0000256" key="3">
    <source>
        <dbReference type="HAMAP-Rule" id="MF_01009"/>
    </source>
</evidence>
<dbReference type="GO" id="GO:0103041">
    <property type="term" value="F:thiosulfate-thioredoxin sulfurtransferase activity"/>
    <property type="evidence" value="ECO:0007669"/>
    <property type="project" value="RHEA"/>
</dbReference>
<name>A0A4R1L0E1_9PAST</name>
<dbReference type="PROSITE" id="PS50206">
    <property type="entry name" value="RHODANESE_3"/>
    <property type="match status" value="1"/>
</dbReference>
<evidence type="ECO:0000313" key="6">
    <source>
        <dbReference type="Proteomes" id="UP000295496"/>
    </source>
</evidence>
<accession>A0A4R1L0E1</accession>
<comment type="catalytic activity">
    <reaction evidence="3">
        <text>thiosulfate + hydrogen cyanide = thiocyanate + sulfite + 2 H(+)</text>
        <dbReference type="Rhea" id="RHEA:16881"/>
        <dbReference type="ChEBI" id="CHEBI:15378"/>
        <dbReference type="ChEBI" id="CHEBI:17359"/>
        <dbReference type="ChEBI" id="CHEBI:18022"/>
        <dbReference type="ChEBI" id="CHEBI:18407"/>
        <dbReference type="ChEBI" id="CHEBI:33542"/>
        <dbReference type="EC" id="2.8.1.1"/>
    </reaction>
</comment>
<dbReference type="PANTHER" id="PTHR43031">
    <property type="entry name" value="FAD-DEPENDENT OXIDOREDUCTASE"/>
    <property type="match status" value="1"/>
</dbReference>
<comment type="subcellular location">
    <subcellularLocation>
        <location evidence="3">Cytoplasm</location>
    </subcellularLocation>
</comment>
<dbReference type="HAMAP" id="MF_01009">
    <property type="entry name" value="Thiosulf_sulfurtr"/>
    <property type="match status" value="1"/>
</dbReference>
<keyword evidence="2 3" id="KW-0808">Transferase</keyword>
<dbReference type="PANTHER" id="PTHR43031:SF6">
    <property type="entry name" value="THIOSULFATE SULFURTRANSFERASE GLPE"/>
    <property type="match status" value="1"/>
</dbReference>
<dbReference type="EC" id="2.8.1.1" evidence="3"/>
<evidence type="ECO:0000259" key="4">
    <source>
        <dbReference type="PROSITE" id="PS50206"/>
    </source>
</evidence>
<gene>
    <name evidence="3" type="primary">glpE</name>
    <name evidence="5" type="ORF">EV692_0322</name>
</gene>
<dbReference type="InterPro" id="IPR001763">
    <property type="entry name" value="Rhodanese-like_dom"/>
</dbReference>
<protein>
    <recommendedName>
        <fullName evidence="3">Thiosulfate sulfurtransferase GlpE</fullName>
        <ecNumber evidence="3">2.8.1.1</ecNumber>
    </recommendedName>
</protein>
<reference evidence="5 6" key="1">
    <citation type="submission" date="2019-03" db="EMBL/GenBank/DDBJ databases">
        <title>Genomic Encyclopedia of Type Strains, Phase IV (KMG-IV): sequencing the most valuable type-strain genomes for metagenomic binning, comparative biology and taxonomic classification.</title>
        <authorList>
            <person name="Goeker M."/>
        </authorList>
    </citation>
    <scope>NUCLEOTIDE SEQUENCE [LARGE SCALE GENOMIC DNA]</scope>
    <source>
        <strain evidence="5 6">DSM 10053</strain>
    </source>
</reference>
<dbReference type="SUPFAM" id="SSF52821">
    <property type="entry name" value="Rhodanese/Cell cycle control phosphatase"/>
    <property type="match status" value="1"/>
</dbReference>
<comment type="function">
    <text evidence="3">Transferase that catalyzes the transfer of sulfur from thiosulfate to thiophilic acceptors such as cyanide or dithiols. May function in a CysM-independent thiosulfate assimilation pathway by catalyzing the conversion of thiosulfate to sulfite, which can then be used for L-cysteine biosynthesis.</text>
</comment>
<dbReference type="CDD" id="cd01444">
    <property type="entry name" value="GlpE_ST"/>
    <property type="match status" value="1"/>
</dbReference>
<dbReference type="InterPro" id="IPR023695">
    <property type="entry name" value="Thiosulf_sulfurTrfase"/>
</dbReference>
<dbReference type="Proteomes" id="UP000295496">
    <property type="component" value="Unassembled WGS sequence"/>
</dbReference>
<keyword evidence="1 3" id="KW-0963">Cytoplasm</keyword>
<dbReference type="GO" id="GO:0004792">
    <property type="term" value="F:thiosulfate-cyanide sulfurtransferase activity"/>
    <property type="evidence" value="ECO:0007669"/>
    <property type="project" value="UniProtKB-UniRule"/>
</dbReference>
<dbReference type="RefSeq" id="WP_132299874.1">
    <property type="nucleotide sequence ID" value="NZ_CP170642.1"/>
</dbReference>
<organism evidence="5 6">
    <name type="scientific">Lonepinella koalarum</name>
    <dbReference type="NCBI Taxonomy" id="53417"/>
    <lineage>
        <taxon>Bacteria</taxon>
        <taxon>Pseudomonadati</taxon>
        <taxon>Pseudomonadota</taxon>
        <taxon>Gammaproteobacteria</taxon>
        <taxon>Pasteurellales</taxon>
        <taxon>Pasteurellaceae</taxon>
        <taxon>Lonepinella</taxon>
    </lineage>
</organism>
<comment type="catalytic activity">
    <reaction evidence="3">
        <text>thiosulfate + [thioredoxin]-dithiol = [thioredoxin]-disulfide + hydrogen sulfide + sulfite + 2 H(+)</text>
        <dbReference type="Rhea" id="RHEA:83859"/>
        <dbReference type="Rhea" id="RHEA-COMP:10698"/>
        <dbReference type="Rhea" id="RHEA-COMP:10700"/>
        <dbReference type="ChEBI" id="CHEBI:15378"/>
        <dbReference type="ChEBI" id="CHEBI:17359"/>
        <dbReference type="ChEBI" id="CHEBI:29919"/>
        <dbReference type="ChEBI" id="CHEBI:29950"/>
        <dbReference type="ChEBI" id="CHEBI:33542"/>
        <dbReference type="ChEBI" id="CHEBI:50058"/>
    </reaction>
</comment>
<dbReference type="AlphaFoldDB" id="A0A4R1L0E1"/>
<keyword evidence="6" id="KW-1185">Reference proteome</keyword>
<dbReference type="OrthoDB" id="9811849at2"/>
<sequence length="108" mass="12484">MTQIIDISPQQAWEMLQTQTCALLDVRDWQRYSHSHIPEAFHLTNQSYGDFQNEYDYDEPVILVCYHGVSSRSVATYLIEQGYEQVYSIIGGFEAWEKAGLPIEQGFS</sequence>
<evidence type="ECO:0000256" key="1">
    <source>
        <dbReference type="ARBA" id="ARBA00022490"/>
    </source>
</evidence>
<evidence type="ECO:0000313" key="5">
    <source>
        <dbReference type="EMBL" id="TCK71254.1"/>
    </source>
</evidence>
<dbReference type="Gene3D" id="3.40.250.10">
    <property type="entry name" value="Rhodanese-like domain"/>
    <property type="match status" value="1"/>
</dbReference>
<dbReference type="EMBL" id="SMGJ01000001">
    <property type="protein sequence ID" value="TCK71254.1"/>
    <property type="molecule type" value="Genomic_DNA"/>
</dbReference>
<dbReference type="InterPro" id="IPR036873">
    <property type="entry name" value="Rhodanese-like_dom_sf"/>
</dbReference>
<feature type="active site" description="Cysteine persulfide intermediate" evidence="3">
    <location>
        <position position="65"/>
    </location>
</feature>
<dbReference type="NCBIfam" id="NF001195">
    <property type="entry name" value="PRK00162.1"/>
    <property type="match status" value="1"/>
</dbReference>